<dbReference type="Gene3D" id="1.10.260.50">
    <property type="match status" value="1"/>
</dbReference>
<dbReference type="Gene3D" id="3.40.640.10">
    <property type="entry name" value="Type I PLP-dependent aspartate aminotransferase-like (Major domain)"/>
    <property type="match status" value="1"/>
</dbReference>
<dbReference type="InterPro" id="IPR015424">
    <property type="entry name" value="PyrdxlP-dep_Trfase"/>
</dbReference>
<dbReference type="InterPro" id="IPR015421">
    <property type="entry name" value="PyrdxlP-dep_Trfase_major"/>
</dbReference>
<evidence type="ECO:0000313" key="4">
    <source>
        <dbReference type="EMBL" id="QPJ65611.1"/>
    </source>
</evidence>
<dbReference type="PANTHER" id="PTHR11601">
    <property type="entry name" value="CYSTEINE DESULFURYLASE FAMILY MEMBER"/>
    <property type="match status" value="1"/>
</dbReference>
<dbReference type="AlphaFoldDB" id="A0A7T0G3U1"/>
<keyword evidence="4" id="KW-0032">Aminotransferase</keyword>
<protein>
    <submittedName>
        <fullName evidence="4">Aminotransferase class V-fold PLP-dependent enzyme</fullName>
    </submittedName>
</protein>
<dbReference type="SUPFAM" id="SSF53383">
    <property type="entry name" value="PLP-dependent transferases"/>
    <property type="match status" value="1"/>
</dbReference>
<dbReference type="KEGG" id="nva:G3M78_09480"/>
<keyword evidence="2" id="KW-0663">Pyridoxal phosphate</keyword>
<dbReference type="GO" id="GO:0008483">
    <property type="term" value="F:transaminase activity"/>
    <property type="evidence" value="ECO:0007669"/>
    <property type="project" value="UniProtKB-KW"/>
</dbReference>
<evidence type="ECO:0000256" key="2">
    <source>
        <dbReference type="ARBA" id="ARBA00022898"/>
    </source>
</evidence>
<dbReference type="PANTHER" id="PTHR11601:SF50">
    <property type="entry name" value="CYSTEINE DESULFURASE ISCS 2-RELATED"/>
    <property type="match status" value="1"/>
</dbReference>
<proteinExistence type="predicted"/>
<dbReference type="InterPro" id="IPR015422">
    <property type="entry name" value="PyrdxlP-dep_Trfase_small"/>
</dbReference>
<dbReference type="PIRSF" id="PIRSF005572">
    <property type="entry name" value="NifS"/>
    <property type="match status" value="1"/>
</dbReference>
<organism evidence="4 5">
    <name type="scientific">Candidatus Nitrohelix vancouverensis</name>
    <dbReference type="NCBI Taxonomy" id="2705534"/>
    <lineage>
        <taxon>Bacteria</taxon>
        <taxon>Pseudomonadati</taxon>
        <taxon>Nitrospinota/Tectimicrobiota group</taxon>
        <taxon>Nitrospinota</taxon>
        <taxon>Nitrospinia</taxon>
        <taxon>Nitrospinales</taxon>
        <taxon>Nitrospinaceae</taxon>
        <taxon>Candidatus Nitrohelix</taxon>
    </lineage>
</organism>
<dbReference type="InterPro" id="IPR016454">
    <property type="entry name" value="Cysteine_dSase"/>
</dbReference>
<accession>A0A7T0G3U1</accession>
<keyword evidence="4" id="KW-0808">Transferase</keyword>
<evidence type="ECO:0000313" key="5">
    <source>
        <dbReference type="Proteomes" id="UP000594464"/>
    </source>
</evidence>
<name>A0A7T0G3U1_9BACT</name>
<dbReference type="Pfam" id="PF00266">
    <property type="entry name" value="Aminotran_5"/>
    <property type="match status" value="1"/>
</dbReference>
<dbReference type="InterPro" id="IPR000192">
    <property type="entry name" value="Aminotrans_V_dom"/>
</dbReference>
<feature type="domain" description="Aminotransferase class V" evidence="3">
    <location>
        <begin position="2"/>
        <end position="372"/>
    </location>
</feature>
<sequence>MIYLDHAATTPMWPEVIETVSRAFAENFANSGTVYRIGMESRACIEEATRQIAETLQVPDSHRIIFTSGGSESNNLFIKGILFPDKTGACLGLEHPSVTECLTAMQGTGARIHQFTEMQTGGRAQLDVVSACKEHGARLLCVSQVNHELGAVNPVRALKARLNKESPRTRLFVDGAQAVGKQSIPSSFWEGLAGYSLSAHKFGGPKGIGALIYDSRLDLFPLIHGGGQQTGVRSGTLPTPLILGLAKALQISVQSIAARREKLLRLRRRLLDALQALQSNDLALQFNSSLSEEAEEQEPGILNFSFPPVEGEVLLHHLESKEIYVGLGSACSARSKEPSKILTRIGKTRQEALCSLRISMGIENSESDVDQFVAAFGQAYQTLFPAFAKGARH</sequence>
<gene>
    <name evidence="4" type="ORF">G3M78_09480</name>
</gene>
<dbReference type="Gene3D" id="3.90.1150.10">
    <property type="entry name" value="Aspartate Aminotransferase, domain 1"/>
    <property type="match status" value="1"/>
</dbReference>
<dbReference type="Proteomes" id="UP000594464">
    <property type="component" value="Chromosome"/>
</dbReference>
<reference evidence="5" key="1">
    <citation type="submission" date="2020-02" db="EMBL/GenBank/DDBJ databases">
        <title>Genomic and physiological characterization of two novel Nitrospinaceae genera.</title>
        <authorList>
            <person name="Mueller A.J."/>
            <person name="Jung M.-Y."/>
            <person name="Strachan C.R."/>
            <person name="Herbold C.W."/>
            <person name="Kirkegaard R.H."/>
            <person name="Daims H."/>
        </authorList>
    </citation>
    <scope>NUCLEOTIDE SEQUENCE [LARGE SCALE GENOMIC DNA]</scope>
</reference>
<evidence type="ECO:0000259" key="3">
    <source>
        <dbReference type="Pfam" id="PF00266"/>
    </source>
</evidence>
<evidence type="ECO:0000256" key="1">
    <source>
        <dbReference type="ARBA" id="ARBA00001933"/>
    </source>
</evidence>
<comment type="cofactor">
    <cofactor evidence="1">
        <name>pyridoxal 5'-phosphate</name>
        <dbReference type="ChEBI" id="CHEBI:597326"/>
    </cofactor>
</comment>
<dbReference type="EMBL" id="CP048620">
    <property type="protein sequence ID" value="QPJ65611.1"/>
    <property type="molecule type" value="Genomic_DNA"/>
</dbReference>